<evidence type="ECO:0000259" key="9">
    <source>
        <dbReference type="PROSITE" id="PS51336"/>
    </source>
</evidence>
<keyword evidence="6" id="KW-0966">Cell projection</keyword>
<proteinExistence type="predicted"/>
<feature type="region of interest" description="Disordered" evidence="7">
    <location>
        <begin position="78"/>
        <end position="97"/>
    </location>
</feature>
<dbReference type="GO" id="GO:0072686">
    <property type="term" value="C:mitotic spindle"/>
    <property type="evidence" value="ECO:0007669"/>
    <property type="project" value="TreeGrafter"/>
</dbReference>
<dbReference type="PANTHER" id="PTHR12086">
    <property type="entry name" value="EF-HAND DOMAIN C-TERMINAL CONTAINING PROTEIN"/>
    <property type="match status" value="1"/>
</dbReference>
<dbReference type="EMBL" id="HBGJ01026805">
    <property type="protein sequence ID" value="CAD9258706.1"/>
    <property type="molecule type" value="Transcribed_RNA"/>
</dbReference>
<protein>
    <recommendedName>
        <fullName evidence="9">DM10 domain-containing protein</fullName>
    </recommendedName>
</protein>
<dbReference type="Gene3D" id="2.30.29.170">
    <property type="match status" value="3"/>
</dbReference>
<dbReference type="GO" id="GO:0060285">
    <property type="term" value="P:cilium-dependent cell motility"/>
    <property type="evidence" value="ECO:0007669"/>
    <property type="project" value="TreeGrafter"/>
</dbReference>
<dbReference type="FunFam" id="2.30.29.170:FF:000002">
    <property type="entry name" value="EF-hand domain (C-terminal) containing 1"/>
    <property type="match status" value="1"/>
</dbReference>
<dbReference type="SMART" id="SM00676">
    <property type="entry name" value="DM10"/>
    <property type="match status" value="3"/>
</dbReference>
<organism evidence="10">
    <name type="scientific">Phaeomonas parva</name>
    <dbReference type="NCBI Taxonomy" id="124430"/>
    <lineage>
        <taxon>Eukaryota</taxon>
        <taxon>Sar</taxon>
        <taxon>Stramenopiles</taxon>
        <taxon>Ochrophyta</taxon>
        <taxon>Pinguiophyceae</taxon>
        <taxon>Pinguiochrysidales</taxon>
        <taxon>Pinguiochrysidaceae</taxon>
        <taxon>Phaeomonas</taxon>
    </lineage>
</organism>
<evidence type="ECO:0000256" key="4">
    <source>
        <dbReference type="ARBA" id="ARBA00022737"/>
    </source>
</evidence>
<evidence type="ECO:0000256" key="7">
    <source>
        <dbReference type="SAM" id="MobiDB-lite"/>
    </source>
</evidence>
<feature type="chain" id="PRO_5030894958" description="DM10 domain-containing protein" evidence="8">
    <location>
        <begin position="19"/>
        <end position="846"/>
    </location>
</feature>
<reference evidence="10" key="1">
    <citation type="submission" date="2021-01" db="EMBL/GenBank/DDBJ databases">
        <authorList>
            <person name="Corre E."/>
            <person name="Pelletier E."/>
            <person name="Niang G."/>
            <person name="Scheremetjew M."/>
            <person name="Finn R."/>
            <person name="Kale V."/>
            <person name="Holt S."/>
            <person name="Cochrane G."/>
            <person name="Meng A."/>
            <person name="Brown T."/>
            <person name="Cohen L."/>
        </authorList>
    </citation>
    <scope>NUCLEOTIDE SEQUENCE</scope>
    <source>
        <strain evidence="10">CCMP2877</strain>
    </source>
</reference>
<accession>A0A7S1XS94</accession>
<dbReference type="PROSITE" id="PS51336">
    <property type="entry name" value="DM10"/>
    <property type="match status" value="3"/>
</dbReference>
<dbReference type="GO" id="GO:0007052">
    <property type="term" value="P:mitotic spindle organization"/>
    <property type="evidence" value="ECO:0007669"/>
    <property type="project" value="TreeGrafter"/>
</dbReference>
<evidence type="ECO:0000313" key="10">
    <source>
        <dbReference type="EMBL" id="CAD9258706.1"/>
    </source>
</evidence>
<evidence type="ECO:0000256" key="8">
    <source>
        <dbReference type="SAM" id="SignalP"/>
    </source>
</evidence>
<dbReference type="PANTHER" id="PTHR12086:SF9">
    <property type="entry name" value="EF-HAND DOMAIN-CONTAINING PROTEIN 1"/>
    <property type="match status" value="1"/>
</dbReference>
<name>A0A7S1XS94_9STRA</name>
<feature type="domain" description="DM10" evidence="9">
    <location>
        <begin position="476"/>
        <end position="595"/>
    </location>
</feature>
<evidence type="ECO:0000256" key="3">
    <source>
        <dbReference type="ARBA" id="ARBA00022490"/>
    </source>
</evidence>
<dbReference type="InterPro" id="IPR040193">
    <property type="entry name" value="EFHC1/EFHC2/EFHB"/>
</dbReference>
<feature type="signal peptide" evidence="8">
    <location>
        <begin position="1"/>
        <end position="18"/>
    </location>
</feature>
<evidence type="ECO:0000256" key="5">
    <source>
        <dbReference type="ARBA" id="ARBA00023212"/>
    </source>
</evidence>
<gene>
    <name evidence="10" type="ORF">PPAR1163_LOCUS17079</name>
</gene>
<dbReference type="InterPro" id="IPR006602">
    <property type="entry name" value="DM10_dom"/>
</dbReference>
<keyword evidence="3" id="KW-0963">Cytoplasm</keyword>
<dbReference type="GO" id="GO:0005930">
    <property type="term" value="C:axoneme"/>
    <property type="evidence" value="ECO:0007669"/>
    <property type="project" value="TreeGrafter"/>
</dbReference>
<feature type="domain" description="DM10" evidence="9">
    <location>
        <begin position="656"/>
        <end position="754"/>
    </location>
</feature>
<evidence type="ECO:0000256" key="6">
    <source>
        <dbReference type="ARBA" id="ARBA00023273"/>
    </source>
</evidence>
<keyword evidence="5" id="KW-0206">Cytoskeleton</keyword>
<feature type="domain" description="DM10" evidence="9">
    <location>
        <begin position="254"/>
        <end position="418"/>
    </location>
</feature>
<keyword evidence="8" id="KW-0732">Signal</keyword>
<comment type="subcellular location">
    <subcellularLocation>
        <location evidence="1">Cell projection</location>
        <location evidence="1">Cilium</location>
    </subcellularLocation>
    <subcellularLocation>
        <location evidence="2">Cytoplasm</location>
        <location evidence="2">Cytoskeleton</location>
    </subcellularLocation>
</comment>
<evidence type="ECO:0000256" key="2">
    <source>
        <dbReference type="ARBA" id="ARBA00004245"/>
    </source>
</evidence>
<sequence length="846" mass="93441">MLALLLALLLRAASLVHAASRLPLARSLGDGWPRGLVSWEASWGYAIPAATGLIVHDAEASVGSPSRVALGPGAMMLQSASTDSLPPPSRSLPSRPMTSSWATLLGGDGSQRLLPNLPGVRRTPQRPSTKSQALRTVNGYNVIVDSIPRSRRAPTGDAPQVWENNDGGTVGGASTLSDYFRTAPGLNLTSPEAVDAELNLRTLSRFSHCRDAAGYGDLGGRYSIRAQTADRSSRQRHLPFSPGASSIPRFISQDRKVLCFQAYCIEDIEESNLETQRVRRFDIYYYLTDESIEVYETRQKNSGMPQGCFIRRHRIPKMDQGNAAAEDDGGGFFIQSVSGAGASASGPATGLAPPLQPRSIFGEGATGDNESAASSLDRPKRYFGLADLYVGAELPIYGKTFTIVDANESTRRYLLEAGLDVGAQPRALPYPDDEARMRAGAKKSPGMTPSPMRTFMEAQLGKPQKTADLQSFLENDRKVLRFFCIWDDRHKLYGDLQRFTLHYHLSDDTIEVLQMHHANDGRDRFPKFMRRCKVPKPGDGLGPAANTLGVGGSAGEREPYHWTDLSVGANVNLYGRSLKIVDADHFTRAHYMRYGKVLHVAEVVENPDDAANKVVVERYIPPYNGYGSEEDSLQTCSGSIRPTPPKRDLQKIKEKGGIILRFSARLASDLPEDRNREFIIMYYAEDNSVAVREPPVRNSGIMGGAYLRRMCSPIGEGPFDATNFYIGAKVKIYTHHFKITNADEYTLRYMETNSKKGFLFSDHDRVVEKAQDKVGLVRRALLEVANPKLSSTELREITRRVGLKFEDQEIITLMRVVDKRNTGRASVTKLIKILESKTMEQQLNAS</sequence>
<dbReference type="AlphaFoldDB" id="A0A7S1XS94"/>
<dbReference type="GO" id="GO:0043014">
    <property type="term" value="F:alpha-tubulin binding"/>
    <property type="evidence" value="ECO:0007669"/>
    <property type="project" value="TreeGrafter"/>
</dbReference>
<keyword evidence="4" id="KW-0677">Repeat</keyword>
<dbReference type="Pfam" id="PF06565">
    <property type="entry name" value="DM10_dom"/>
    <property type="match status" value="3"/>
</dbReference>
<dbReference type="GO" id="GO:0000281">
    <property type="term" value="P:mitotic cytokinesis"/>
    <property type="evidence" value="ECO:0007669"/>
    <property type="project" value="TreeGrafter"/>
</dbReference>
<evidence type="ECO:0000256" key="1">
    <source>
        <dbReference type="ARBA" id="ARBA00004138"/>
    </source>
</evidence>